<dbReference type="EMBL" id="CAMPGE010009576">
    <property type="protein sequence ID" value="CAI2368443.1"/>
    <property type="molecule type" value="Genomic_DNA"/>
</dbReference>
<name>A0AAD1XE31_EUPCR</name>
<accession>A0AAD1XE31</accession>
<keyword evidence="2" id="KW-1185">Reference proteome</keyword>
<reference evidence="1" key="1">
    <citation type="submission" date="2023-07" db="EMBL/GenBank/DDBJ databases">
        <authorList>
            <consortium name="AG Swart"/>
            <person name="Singh M."/>
            <person name="Singh A."/>
            <person name="Seah K."/>
            <person name="Emmerich C."/>
        </authorList>
    </citation>
    <scope>NUCLEOTIDE SEQUENCE</scope>
    <source>
        <strain evidence="1">DP1</strain>
    </source>
</reference>
<dbReference type="AlphaFoldDB" id="A0AAD1XE31"/>
<comment type="caution">
    <text evidence="1">The sequence shown here is derived from an EMBL/GenBank/DDBJ whole genome shotgun (WGS) entry which is preliminary data.</text>
</comment>
<sequence length="277" mass="32852">MANPDPKHPNLFKKRQIKLILNNQMKKGKAIKVRKKYRNDQNLTYLKSNDSFVSNRAPRLQSNQTFDTGIQSVSPIVTTWRRRKLRSNYNNSEIWKGLQDKIQKKKSKLKKRSPPILDLHQTVWGLNFLNSDQYNKKDEKEEIEEKYLSLDSRYMFEPAITSVPSEKKLNEASPNMPAIKDREDLNKTADATKRGDKNLLIKARINKLDADPHDESMRKTKFKYIEKSKINMDTINQRIDDLISDPARCRDFMREWRKLRQKKNTFKNNFLNPLKKR</sequence>
<gene>
    <name evidence="1" type="ORF">ECRASSUSDP1_LOCUS9735</name>
</gene>
<protein>
    <submittedName>
        <fullName evidence="1">Uncharacterized protein</fullName>
    </submittedName>
</protein>
<evidence type="ECO:0000313" key="1">
    <source>
        <dbReference type="EMBL" id="CAI2368443.1"/>
    </source>
</evidence>
<evidence type="ECO:0000313" key="2">
    <source>
        <dbReference type="Proteomes" id="UP001295684"/>
    </source>
</evidence>
<organism evidence="1 2">
    <name type="scientific">Euplotes crassus</name>
    <dbReference type="NCBI Taxonomy" id="5936"/>
    <lineage>
        <taxon>Eukaryota</taxon>
        <taxon>Sar</taxon>
        <taxon>Alveolata</taxon>
        <taxon>Ciliophora</taxon>
        <taxon>Intramacronucleata</taxon>
        <taxon>Spirotrichea</taxon>
        <taxon>Hypotrichia</taxon>
        <taxon>Euplotida</taxon>
        <taxon>Euplotidae</taxon>
        <taxon>Moneuplotes</taxon>
    </lineage>
</organism>
<proteinExistence type="predicted"/>
<dbReference type="Proteomes" id="UP001295684">
    <property type="component" value="Unassembled WGS sequence"/>
</dbReference>